<dbReference type="EMBL" id="LGRX02025811">
    <property type="protein sequence ID" value="KAK3251821.1"/>
    <property type="molecule type" value="Genomic_DNA"/>
</dbReference>
<dbReference type="GO" id="GO:0042144">
    <property type="term" value="P:vacuole fusion, non-autophagic"/>
    <property type="evidence" value="ECO:0007669"/>
    <property type="project" value="TreeGrafter"/>
</dbReference>
<dbReference type="GO" id="GO:0005768">
    <property type="term" value="C:endosome"/>
    <property type="evidence" value="ECO:0007669"/>
    <property type="project" value="TreeGrafter"/>
</dbReference>
<name>A0AAE0CB82_9CHLO</name>
<evidence type="ECO:0000259" key="1">
    <source>
        <dbReference type="Pfam" id="PF04841"/>
    </source>
</evidence>
<proteinExistence type="predicted"/>
<organism evidence="2 3">
    <name type="scientific">Cymbomonas tetramitiformis</name>
    <dbReference type="NCBI Taxonomy" id="36881"/>
    <lineage>
        <taxon>Eukaryota</taxon>
        <taxon>Viridiplantae</taxon>
        <taxon>Chlorophyta</taxon>
        <taxon>Pyramimonadophyceae</taxon>
        <taxon>Pyramimonadales</taxon>
        <taxon>Pyramimonadaceae</taxon>
        <taxon>Cymbomonas</taxon>
    </lineage>
</organism>
<dbReference type="InterPro" id="IPR016534">
    <property type="entry name" value="VPS16"/>
</dbReference>
<gene>
    <name evidence="2" type="ORF">CYMTET_38849</name>
</gene>
<keyword evidence="3" id="KW-1185">Reference proteome</keyword>
<dbReference type="AlphaFoldDB" id="A0AAE0CB82"/>
<evidence type="ECO:0000313" key="2">
    <source>
        <dbReference type="EMBL" id="KAK3251821.1"/>
    </source>
</evidence>
<dbReference type="InterPro" id="IPR006926">
    <property type="entry name" value="Vps16_N"/>
</dbReference>
<dbReference type="GO" id="GO:0030897">
    <property type="term" value="C:HOPS complex"/>
    <property type="evidence" value="ECO:0007669"/>
    <property type="project" value="TreeGrafter"/>
</dbReference>
<dbReference type="GO" id="GO:0005765">
    <property type="term" value="C:lysosomal membrane"/>
    <property type="evidence" value="ECO:0007669"/>
    <property type="project" value="TreeGrafter"/>
</dbReference>
<reference evidence="2 3" key="1">
    <citation type="journal article" date="2015" name="Genome Biol. Evol.">
        <title>Comparative Genomics of a Bacterivorous Green Alga Reveals Evolutionary Causalities and Consequences of Phago-Mixotrophic Mode of Nutrition.</title>
        <authorList>
            <person name="Burns J.A."/>
            <person name="Paasch A."/>
            <person name="Narechania A."/>
            <person name="Kim E."/>
        </authorList>
    </citation>
    <scope>NUCLEOTIDE SEQUENCE [LARGE SCALE GENOMIC DNA]</scope>
    <source>
        <strain evidence="2 3">PLY_AMNH</strain>
    </source>
</reference>
<comment type="caution">
    <text evidence="2">The sequence shown here is derived from an EMBL/GenBank/DDBJ whole genome shotgun (WGS) entry which is preliminary data.</text>
</comment>
<dbReference type="GO" id="GO:0016197">
    <property type="term" value="P:endosomal transport"/>
    <property type="evidence" value="ECO:0007669"/>
    <property type="project" value="TreeGrafter"/>
</dbReference>
<sequence>MGGSGVSPASEWNKLGQLFYRKRELYQMAWREANLDCSLVAVARFGGPVATVHDDKKLSKLGRGVQTSKPVVRIFSASGRPLSSFTWEEARHQDTRAWMGGKRGEYSNSF</sequence>
<dbReference type="GO" id="GO:0006886">
    <property type="term" value="P:intracellular protein transport"/>
    <property type="evidence" value="ECO:0007669"/>
    <property type="project" value="InterPro"/>
</dbReference>
<feature type="domain" description="Vps16 N-terminal" evidence="1">
    <location>
        <begin position="8"/>
        <end position="89"/>
    </location>
</feature>
<dbReference type="Proteomes" id="UP001190700">
    <property type="component" value="Unassembled WGS sequence"/>
</dbReference>
<dbReference type="Pfam" id="PF04841">
    <property type="entry name" value="Vps16_N"/>
    <property type="match status" value="1"/>
</dbReference>
<protein>
    <recommendedName>
        <fullName evidence="1">Vps16 N-terminal domain-containing protein</fullName>
    </recommendedName>
</protein>
<dbReference type="GO" id="GO:0003779">
    <property type="term" value="F:actin binding"/>
    <property type="evidence" value="ECO:0007669"/>
    <property type="project" value="TreeGrafter"/>
</dbReference>
<dbReference type="PANTHER" id="PTHR12811">
    <property type="entry name" value="VACUOLAR PROTEIN SORTING VPS16"/>
    <property type="match status" value="1"/>
</dbReference>
<evidence type="ECO:0000313" key="3">
    <source>
        <dbReference type="Proteomes" id="UP001190700"/>
    </source>
</evidence>
<dbReference type="PANTHER" id="PTHR12811:SF0">
    <property type="entry name" value="VACUOLAR PROTEIN SORTING-ASSOCIATED PROTEIN 16 HOMOLOG"/>
    <property type="match status" value="1"/>
</dbReference>
<accession>A0AAE0CB82</accession>